<dbReference type="AlphaFoldDB" id="A0A656HIM3"/>
<dbReference type="InterPro" id="IPR010985">
    <property type="entry name" value="Ribbon_hlx_hlx"/>
</dbReference>
<evidence type="ECO:0000313" key="2">
    <source>
        <dbReference type="EMBL" id="EIJ36223.1"/>
    </source>
</evidence>
<evidence type="ECO:0000256" key="1">
    <source>
        <dbReference type="SAM" id="Coils"/>
    </source>
</evidence>
<proteinExistence type="predicted"/>
<feature type="coiled-coil region" evidence="1">
    <location>
        <begin position="31"/>
        <end position="58"/>
    </location>
</feature>
<keyword evidence="1" id="KW-0175">Coiled coil</keyword>
<dbReference type="Proteomes" id="UP000005317">
    <property type="component" value="Unassembled WGS sequence"/>
</dbReference>
<dbReference type="SUPFAM" id="SSF47598">
    <property type="entry name" value="Ribbon-helix-helix"/>
    <property type="match status" value="1"/>
</dbReference>
<sequence>MKQQTKRAAPRSIRIDSALEAWIVERAKQGDRSVNAEINRALRTIKALEERKAQAQKSAA</sequence>
<organism evidence="2 3">
    <name type="scientific">Thiothrix nivea (strain ATCC 35100 / DSM 5205 / JP2)</name>
    <dbReference type="NCBI Taxonomy" id="870187"/>
    <lineage>
        <taxon>Bacteria</taxon>
        <taxon>Pseudomonadati</taxon>
        <taxon>Pseudomonadota</taxon>
        <taxon>Gammaproteobacteria</taxon>
        <taxon>Thiotrichales</taxon>
        <taxon>Thiotrichaceae</taxon>
        <taxon>Thiothrix</taxon>
    </lineage>
</organism>
<evidence type="ECO:0000313" key="3">
    <source>
        <dbReference type="Proteomes" id="UP000005317"/>
    </source>
</evidence>
<accession>A0A656HIM3</accession>
<dbReference type="OrthoDB" id="7877018at2"/>
<keyword evidence="3" id="KW-1185">Reference proteome</keyword>
<dbReference type="RefSeq" id="WP_002710104.1">
    <property type="nucleotide sequence ID" value="NZ_JH651384.1"/>
</dbReference>
<dbReference type="Gene3D" id="1.10.1220.10">
    <property type="entry name" value="Met repressor-like"/>
    <property type="match status" value="1"/>
</dbReference>
<name>A0A656HIM3_THINJ</name>
<evidence type="ECO:0008006" key="4">
    <source>
        <dbReference type="Google" id="ProtNLM"/>
    </source>
</evidence>
<protein>
    <recommendedName>
        <fullName evidence="4">Arc-like DNA binding domain-containing protein</fullName>
    </recommendedName>
</protein>
<gene>
    <name evidence="2" type="ORF">Thini_3720</name>
</gene>
<reference evidence="3" key="1">
    <citation type="journal article" date="2011" name="Stand. Genomic Sci.">
        <title>Genome sequence of the filamentous, gliding Thiothrix nivea neotype strain (JP2(T)).</title>
        <authorList>
            <person name="Lapidus A."/>
            <person name="Nolan M."/>
            <person name="Lucas S."/>
            <person name="Glavina Del Rio T."/>
            <person name="Tice H."/>
            <person name="Cheng J.F."/>
            <person name="Tapia R."/>
            <person name="Han C."/>
            <person name="Goodwin L."/>
            <person name="Pitluck S."/>
            <person name="Liolios K."/>
            <person name="Pagani I."/>
            <person name="Ivanova N."/>
            <person name="Huntemann M."/>
            <person name="Mavromatis K."/>
            <person name="Mikhailova N."/>
            <person name="Pati A."/>
            <person name="Chen A."/>
            <person name="Palaniappan K."/>
            <person name="Land M."/>
            <person name="Brambilla E.M."/>
            <person name="Rohde M."/>
            <person name="Abt B."/>
            <person name="Verbarg S."/>
            <person name="Goker M."/>
            <person name="Bristow J."/>
            <person name="Eisen J.A."/>
            <person name="Markowitz V."/>
            <person name="Hugenholtz P."/>
            <person name="Kyrpides N.C."/>
            <person name="Klenk H.P."/>
            <person name="Woyke T."/>
        </authorList>
    </citation>
    <scope>NUCLEOTIDE SEQUENCE [LARGE SCALE GENOMIC DNA]</scope>
    <source>
        <strain evidence="3">ATCC 35100 / DSM 5205 / JP2</strain>
    </source>
</reference>
<dbReference type="GO" id="GO:0006355">
    <property type="term" value="P:regulation of DNA-templated transcription"/>
    <property type="evidence" value="ECO:0007669"/>
    <property type="project" value="InterPro"/>
</dbReference>
<dbReference type="InterPro" id="IPR013321">
    <property type="entry name" value="Arc_rbn_hlx_hlx"/>
</dbReference>
<dbReference type="EMBL" id="JH651384">
    <property type="protein sequence ID" value="EIJ36223.1"/>
    <property type="molecule type" value="Genomic_DNA"/>
</dbReference>